<reference evidence="2 3" key="1">
    <citation type="journal article" date="2014" name="BMC Genomics">
        <title>Adaptive genomic structural variation in the grape powdery mildew pathogen, Erysiphe necator.</title>
        <authorList>
            <person name="Jones L."/>
            <person name="Riaz S."/>
            <person name="Morales-Cruz A."/>
            <person name="Amrine K.C."/>
            <person name="McGuire B."/>
            <person name="Gubler W.D."/>
            <person name="Walker M.A."/>
            <person name="Cantu D."/>
        </authorList>
    </citation>
    <scope>NUCLEOTIDE SEQUENCE [LARGE SCALE GENOMIC DNA]</scope>
    <source>
        <strain evidence="3">c</strain>
    </source>
</reference>
<dbReference type="EMBL" id="JNVN01000418">
    <property type="protein sequence ID" value="KHJ35399.1"/>
    <property type="molecule type" value="Genomic_DNA"/>
</dbReference>
<sequence>MWGSEKDKVAGVEATKYLESKNIPILTNSSRFLKRTKLDLYQTAITSSFFVPGNTPGKFPKFVKYGDGYGGQLSLNTNSAVCVNEEEMKKQISLMREKNNHLKILVQDYIIGNACSVIVIEMGRGVVALDPIQQIFPGPTPNNEAFLNWDEKFENLENGDVRFEFLEDDATISILKSTAIKAFKASDSTRSGWARVDLRIEISSGLVYVIDICSVPMIFYPKGNLLGDDLVISQRFPGGHPAFIDTLLATRQIQLGELGRRNARVAAIYDKNAIHYQTLIQRGDVKFFTFRQALVSMFEFSGTVLDMACGTGYFGELLHQNGIKAEITGIELSTGMLNFPAIKNHYRCPVMVGPMQELIMVANEYDHIVCFGGLHFLDRIHFNAVLARIFMLARKSITFEIDDLNDSYIARTKGKYGELCYNGNNVNAAEAFSTPFGRAHNSNVTTCKHHIEAVLHLLSRLVKLKSSPSRGAGVNAQYTLHIWDSQEDSHNPSLQDSHSSPRVSIVFVSTSLSPQYFLSQSPP</sequence>
<dbReference type="Gene3D" id="3.40.50.150">
    <property type="entry name" value="Vaccinia Virus protein VP39"/>
    <property type="match status" value="1"/>
</dbReference>
<dbReference type="SUPFAM" id="SSF53335">
    <property type="entry name" value="S-adenosyl-L-methionine-dependent methyltransferases"/>
    <property type="match status" value="1"/>
</dbReference>
<evidence type="ECO:0000259" key="1">
    <source>
        <dbReference type="Pfam" id="PF13649"/>
    </source>
</evidence>
<evidence type="ECO:0000313" key="3">
    <source>
        <dbReference type="Proteomes" id="UP000030854"/>
    </source>
</evidence>
<dbReference type="GO" id="GO:0008716">
    <property type="term" value="F:D-alanine-D-alanine ligase activity"/>
    <property type="evidence" value="ECO:0007669"/>
    <property type="project" value="TreeGrafter"/>
</dbReference>
<protein>
    <submittedName>
        <fullName evidence="2">Putative 2-c-methyl-d-erythritol-cyclodiphosphate synthase</fullName>
    </submittedName>
</protein>
<proteinExistence type="predicted"/>
<feature type="domain" description="Methyltransferase" evidence="1">
    <location>
        <begin position="304"/>
        <end position="392"/>
    </location>
</feature>
<dbReference type="InterPro" id="IPR041698">
    <property type="entry name" value="Methyltransf_25"/>
</dbReference>
<dbReference type="Proteomes" id="UP000030854">
    <property type="component" value="Unassembled WGS sequence"/>
</dbReference>
<dbReference type="AlphaFoldDB" id="A0A0B1PFQ1"/>
<dbReference type="PANTHER" id="PTHR23132:SF23">
    <property type="entry name" value="D-ALANINE--D-ALANINE LIGASE B"/>
    <property type="match status" value="1"/>
</dbReference>
<keyword evidence="3" id="KW-1185">Reference proteome</keyword>
<dbReference type="Gene3D" id="3.30.470.20">
    <property type="entry name" value="ATP-grasp fold, B domain"/>
    <property type="match status" value="1"/>
</dbReference>
<organism evidence="2 3">
    <name type="scientific">Uncinula necator</name>
    <name type="common">Grape powdery mildew</name>
    <dbReference type="NCBI Taxonomy" id="52586"/>
    <lineage>
        <taxon>Eukaryota</taxon>
        <taxon>Fungi</taxon>
        <taxon>Dikarya</taxon>
        <taxon>Ascomycota</taxon>
        <taxon>Pezizomycotina</taxon>
        <taxon>Leotiomycetes</taxon>
        <taxon>Erysiphales</taxon>
        <taxon>Erysiphaceae</taxon>
        <taxon>Erysiphe</taxon>
    </lineage>
</organism>
<dbReference type="PANTHER" id="PTHR23132">
    <property type="entry name" value="D-ALANINE--D-ALANINE LIGASE"/>
    <property type="match status" value="1"/>
</dbReference>
<dbReference type="Pfam" id="PF13649">
    <property type="entry name" value="Methyltransf_25"/>
    <property type="match status" value="1"/>
</dbReference>
<dbReference type="CDD" id="cd02440">
    <property type="entry name" value="AdoMet_MTases"/>
    <property type="match status" value="1"/>
</dbReference>
<dbReference type="HOGENOM" id="CLU_035427_0_0_1"/>
<accession>A0A0B1PFQ1</accession>
<gene>
    <name evidence="2" type="ORF">EV44_g1300</name>
</gene>
<dbReference type="SUPFAM" id="SSF56059">
    <property type="entry name" value="Glutathione synthetase ATP-binding domain-like"/>
    <property type="match status" value="1"/>
</dbReference>
<dbReference type="InterPro" id="IPR029063">
    <property type="entry name" value="SAM-dependent_MTases_sf"/>
</dbReference>
<evidence type="ECO:0000313" key="2">
    <source>
        <dbReference type="EMBL" id="KHJ35399.1"/>
    </source>
</evidence>
<comment type="caution">
    <text evidence="2">The sequence shown here is derived from an EMBL/GenBank/DDBJ whole genome shotgun (WGS) entry which is preliminary data.</text>
</comment>
<name>A0A0B1PFQ1_UNCNE</name>
<dbReference type="OMA" id="FAIEVNP"/>